<name>A0A563UEH1_9SPHI</name>
<gene>
    <name evidence="1" type="ORF">FPZ43_07295</name>
</gene>
<evidence type="ECO:0000313" key="1">
    <source>
        <dbReference type="EMBL" id="TWR29659.1"/>
    </source>
</evidence>
<dbReference type="OrthoDB" id="771258at2"/>
<dbReference type="AlphaFoldDB" id="A0A563UEH1"/>
<dbReference type="RefSeq" id="WP_146381214.1">
    <property type="nucleotide sequence ID" value="NZ_VOEJ01000003.1"/>
</dbReference>
<evidence type="ECO:0000313" key="2">
    <source>
        <dbReference type="Proteomes" id="UP000320042"/>
    </source>
</evidence>
<accession>A0A563UEH1</accession>
<sequence length="75" mass="8666">MKITIEIDERSEVVKLTAFFKAFNIETVSMVKTDGETKHIITKGDKSIDPEALFGIWEKEPKNLDDIRKAGWQKR</sequence>
<comment type="caution">
    <text evidence="1">The sequence shown here is derived from an EMBL/GenBank/DDBJ whole genome shotgun (WGS) entry which is preliminary data.</text>
</comment>
<proteinExistence type="predicted"/>
<protein>
    <submittedName>
        <fullName evidence="1">Uncharacterized protein</fullName>
    </submittedName>
</protein>
<dbReference type="EMBL" id="VOEJ01000003">
    <property type="protein sequence ID" value="TWR29659.1"/>
    <property type="molecule type" value="Genomic_DNA"/>
</dbReference>
<reference evidence="1 2" key="1">
    <citation type="submission" date="2019-07" db="EMBL/GenBank/DDBJ databases">
        <authorList>
            <person name="Kim J."/>
        </authorList>
    </citation>
    <scope>NUCLEOTIDE SEQUENCE [LARGE SCALE GENOMIC DNA]</scope>
    <source>
        <strain evidence="2">dk17</strain>
    </source>
</reference>
<dbReference type="Proteomes" id="UP000320042">
    <property type="component" value="Unassembled WGS sequence"/>
</dbReference>
<organism evidence="1 2">
    <name type="scientific">Mucilaginibacter pallidiroseus</name>
    <dbReference type="NCBI Taxonomy" id="2599295"/>
    <lineage>
        <taxon>Bacteria</taxon>
        <taxon>Pseudomonadati</taxon>
        <taxon>Bacteroidota</taxon>
        <taxon>Sphingobacteriia</taxon>
        <taxon>Sphingobacteriales</taxon>
        <taxon>Sphingobacteriaceae</taxon>
        <taxon>Mucilaginibacter</taxon>
    </lineage>
</organism>
<keyword evidence="2" id="KW-1185">Reference proteome</keyword>